<organism evidence="3 4">
    <name type="scientific">Aeromicrobium tamlense</name>
    <dbReference type="NCBI Taxonomy" id="375541"/>
    <lineage>
        <taxon>Bacteria</taxon>
        <taxon>Bacillati</taxon>
        <taxon>Actinomycetota</taxon>
        <taxon>Actinomycetes</taxon>
        <taxon>Propionibacteriales</taxon>
        <taxon>Nocardioidaceae</taxon>
        <taxon>Aeromicrobium</taxon>
    </lineage>
</organism>
<evidence type="ECO:0000313" key="3">
    <source>
        <dbReference type="EMBL" id="MBD1269957.1"/>
    </source>
</evidence>
<sequence>MHRAGSRAKALTIRLDCFYVRHDTGRVRTLRVGNCSGFYGDRFSAMREMLEGGELDYLTGDYLAELTMLILGRDRMKSADLGYAKTFLKQLTENLALAKEQGVRIVANAGGLNPAGLAAAIREVAAAQGIDVAVAHVEGDDLLARSAELGFGDALTANAYLGAFGIAEALKAGADIVVTGRVTDASVVVGPAIAELGWGREDFDRLAGAVVAGHVIECGAQATGGNFSGFRDIDTSRPLGFPIAEIGEDGGVVITKHANTGGAVTVDTVTAQLVYEIQDQHYLNPDVVVDLTSIELAPDGDDRVRISGVRGGAPPVTTKVCLNAFGGFRNSVEFVLTGLDIEDKAAWVKAQIEAALTDPPAELVWDLARTDKTDPASQPEAAAMLRCHVKDADQDKVGRAFSGAAVEVALASYPGFTMTAPPGRGAPYGIYRAAYVPQAEVPHVVVHADGSRTDVAPPSVTAALDDYLWNDLNASGRESGATRSNSGKGARAPLGRLVHARSGDKGGNANVGVWIPSTHPRRDEAYAWLAGFLTEDRLRELLPETADLEIEVHPLPNLAGLNVVLHGLLGEGVASSTRFDPQAKALGEWLRARVVTIPEELLA</sequence>
<dbReference type="PANTHER" id="PTHR47585:SF1">
    <property type="entry name" value="DUF1446 DOMAIN-CONTAINING PROTEIN"/>
    <property type="match status" value="1"/>
</dbReference>
<dbReference type="Pfam" id="PF07287">
    <property type="entry name" value="AtuA"/>
    <property type="match status" value="1"/>
</dbReference>
<dbReference type="PANTHER" id="PTHR47585">
    <property type="match status" value="1"/>
</dbReference>
<dbReference type="Proteomes" id="UP000659061">
    <property type="component" value="Unassembled WGS sequence"/>
</dbReference>
<feature type="domain" description="Acyclic terpene utilisation N-terminal" evidence="1">
    <location>
        <begin position="30"/>
        <end position="446"/>
    </location>
</feature>
<feature type="domain" description="AtuA-like ferredoxin-fold" evidence="2">
    <location>
        <begin position="493"/>
        <end position="592"/>
    </location>
</feature>
<proteinExistence type="predicted"/>
<evidence type="ECO:0000259" key="1">
    <source>
        <dbReference type="Pfam" id="PF07287"/>
    </source>
</evidence>
<accession>A0A8I0FTE1</accession>
<comment type="caution">
    <text evidence="3">The sequence shown here is derived from an EMBL/GenBank/DDBJ whole genome shotgun (WGS) entry which is preliminary data.</text>
</comment>
<dbReference type="Pfam" id="PF23544">
    <property type="entry name" value="AtuA_ferredoxin"/>
    <property type="match status" value="1"/>
</dbReference>
<dbReference type="EMBL" id="JACWMT010000001">
    <property type="protein sequence ID" value="MBD1269957.1"/>
    <property type="molecule type" value="Genomic_DNA"/>
</dbReference>
<dbReference type="InterPro" id="IPR010839">
    <property type="entry name" value="AtuA_N"/>
</dbReference>
<dbReference type="AlphaFoldDB" id="A0A8I0FTE1"/>
<reference evidence="3" key="1">
    <citation type="submission" date="2020-09" db="EMBL/GenBank/DDBJ databases">
        <title>Novel species in genus Aeromicrobium.</title>
        <authorList>
            <person name="Zhang G."/>
        </authorList>
    </citation>
    <scope>NUCLEOTIDE SEQUENCE</scope>
    <source>
        <strain evidence="3">SSW1-57</strain>
    </source>
</reference>
<name>A0A8I0FTE1_9ACTN</name>
<gene>
    <name evidence="3" type="ORF">IDH50_06930</name>
</gene>
<protein>
    <submittedName>
        <fullName evidence="3">DUF1446 domain-containing protein</fullName>
    </submittedName>
</protein>
<evidence type="ECO:0000313" key="4">
    <source>
        <dbReference type="Proteomes" id="UP000659061"/>
    </source>
</evidence>
<dbReference type="InterPro" id="IPR056362">
    <property type="entry name" value="AtuA-like_ferredoxin_dom"/>
</dbReference>
<evidence type="ECO:0000259" key="2">
    <source>
        <dbReference type="Pfam" id="PF23544"/>
    </source>
</evidence>